<evidence type="ECO:0008006" key="3">
    <source>
        <dbReference type="Google" id="ProtNLM"/>
    </source>
</evidence>
<name>A0ABP8GC95_9SPHI</name>
<dbReference type="Proteomes" id="UP001500582">
    <property type="component" value="Unassembled WGS sequence"/>
</dbReference>
<gene>
    <name evidence="1" type="ORF">GCM10023149_21220</name>
</gene>
<dbReference type="EMBL" id="BAABFT010000004">
    <property type="protein sequence ID" value="GAA4321384.1"/>
    <property type="molecule type" value="Genomic_DNA"/>
</dbReference>
<organism evidence="1 2">
    <name type="scientific">Mucilaginibacter gynuensis</name>
    <dbReference type="NCBI Taxonomy" id="1302236"/>
    <lineage>
        <taxon>Bacteria</taxon>
        <taxon>Pseudomonadati</taxon>
        <taxon>Bacteroidota</taxon>
        <taxon>Sphingobacteriia</taxon>
        <taxon>Sphingobacteriales</taxon>
        <taxon>Sphingobacteriaceae</taxon>
        <taxon>Mucilaginibacter</taxon>
    </lineage>
</organism>
<reference evidence="2" key="1">
    <citation type="journal article" date="2019" name="Int. J. Syst. Evol. Microbiol.">
        <title>The Global Catalogue of Microorganisms (GCM) 10K type strain sequencing project: providing services to taxonomists for standard genome sequencing and annotation.</title>
        <authorList>
            <consortium name="The Broad Institute Genomics Platform"/>
            <consortium name="The Broad Institute Genome Sequencing Center for Infectious Disease"/>
            <person name="Wu L."/>
            <person name="Ma J."/>
        </authorList>
    </citation>
    <scope>NUCLEOTIDE SEQUENCE [LARGE SCALE GENOMIC DNA]</scope>
    <source>
        <strain evidence="2">JCM 17705</strain>
    </source>
</reference>
<dbReference type="RefSeq" id="WP_345211038.1">
    <property type="nucleotide sequence ID" value="NZ_BAABFT010000004.1"/>
</dbReference>
<sequence length="226" mass="26243">MRKNIDMLYWNTVTPALKTALLKLMEGQPFQDFRLVGGTALSLYWGHRMSIDINLFTDAPYGSIDFNSLEDFLTHNFPYVKGDFGINPGMGKSYLIGDSEDSAIKLDVYYSMDPFFQLAEEIEGIRMATIEEILAMKVDVVQRLGRKKDFWDLHQALEAYTIDEMISFHKQRYECTHDDELIKDNFRNFSLADDDFDPVCLNGKEWVFIKEDIVAAIDPPRRRRGR</sequence>
<accession>A0ABP8GC95</accession>
<comment type="caution">
    <text evidence="1">The sequence shown here is derived from an EMBL/GenBank/DDBJ whole genome shotgun (WGS) entry which is preliminary data.</text>
</comment>
<evidence type="ECO:0000313" key="1">
    <source>
        <dbReference type="EMBL" id="GAA4321384.1"/>
    </source>
</evidence>
<keyword evidence="2" id="KW-1185">Reference proteome</keyword>
<evidence type="ECO:0000313" key="2">
    <source>
        <dbReference type="Proteomes" id="UP001500582"/>
    </source>
</evidence>
<dbReference type="InterPro" id="IPR014942">
    <property type="entry name" value="AbiEii"/>
</dbReference>
<dbReference type="Pfam" id="PF08843">
    <property type="entry name" value="AbiEii"/>
    <property type="match status" value="1"/>
</dbReference>
<proteinExistence type="predicted"/>
<protein>
    <recommendedName>
        <fullName evidence="3">Nucleotidyltransferase AbiEii toxin of type IV toxin-antitoxin system</fullName>
    </recommendedName>
</protein>